<dbReference type="AlphaFoldDB" id="A0A068RJX3"/>
<protein>
    <submittedName>
        <fullName evidence="1">Uncharacterized protein</fullName>
    </submittedName>
</protein>
<name>A0A068RJX3_9FUNG</name>
<keyword evidence="2" id="KW-1185">Reference proteome</keyword>
<comment type="caution">
    <text evidence="1">The sequence shown here is derived from an EMBL/GenBank/DDBJ whole genome shotgun (WGS) entry which is preliminary data.</text>
</comment>
<dbReference type="Proteomes" id="UP000027586">
    <property type="component" value="Unassembled WGS sequence"/>
</dbReference>
<evidence type="ECO:0000313" key="1">
    <source>
        <dbReference type="EMBL" id="CDH50294.1"/>
    </source>
</evidence>
<reference evidence="1" key="1">
    <citation type="submission" date="2013-08" db="EMBL/GenBank/DDBJ databases">
        <title>Gene expansion shapes genome architecture in the human pathogen Lichtheimia corymbifera: an evolutionary genomics analysis in the ancient terrestrial Mucorales (Mucoromycotina).</title>
        <authorList>
            <person name="Schwartze V.U."/>
            <person name="Winter S."/>
            <person name="Shelest E."/>
            <person name="Marcet-Houben M."/>
            <person name="Horn F."/>
            <person name="Wehner S."/>
            <person name="Hoffmann K."/>
            <person name="Riege K."/>
            <person name="Sammeth M."/>
            <person name="Nowrousian M."/>
            <person name="Valiante V."/>
            <person name="Linde J."/>
            <person name="Jacobsen I.D."/>
            <person name="Marz M."/>
            <person name="Brakhage A.A."/>
            <person name="Gabaldon T."/>
            <person name="Bocker S."/>
            <person name="Voigt K."/>
        </authorList>
    </citation>
    <scope>NUCLEOTIDE SEQUENCE [LARGE SCALE GENOMIC DNA]</scope>
    <source>
        <strain evidence="1">FSU 9682</strain>
    </source>
</reference>
<organism evidence="1 2">
    <name type="scientific">Lichtheimia corymbifera JMRC:FSU:9682</name>
    <dbReference type="NCBI Taxonomy" id="1263082"/>
    <lineage>
        <taxon>Eukaryota</taxon>
        <taxon>Fungi</taxon>
        <taxon>Fungi incertae sedis</taxon>
        <taxon>Mucoromycota</taxon>
        <taxon>Mucoromycotina</taxon>
        <taxon>Mucoromycetes</taxon>
        <taxon>Mucorales</taxon>
        <taxon>Lichtheimiaceae</taxon>
        <taxon>Lichtheimia</taxon>
    </lineage>
</organism>
<gene>
    <name evidence="1" type="ORF">LCOR_02010.1</name>
</gene>
<dbReference type="EMBL" id="CBTN010000006">
    <property type="protein sequence ID" value="CDH50294.1"/>
    <property type="molecule type" value="Genomic_DNA"/>
</dbReference>
<evidence type="ECO:0000313" key="2">
    <source>
        <dbReference type="Proteomes" id="UP000027586"/>
    </source>
</evidence>
<accession>A0A068RJX3</accession>
<dbReference type="VEuPathDB" id="FungiDB:LCOR_02010.1"/>
<sequence length="75" mass="7883">MCHAVVQVLSFGAGFKLKRGAMSAQLLGGGGCSHTKNANPKTSLGIILEAAASNIRIDIQMFILSNTTSQESHRP</sequence>
<proteinExistence type="predicted"/>